<dbReference type="SUPFAM" id="SSF53335">
    <property type="entry name" value="S-adenosyl-L-methionine-dependent methyltransferases"/>
    <property type="match status" value="1"/>
</dbReference>
<keyword evidence="7" id="KW-0479">Metal-binding</keyword>
<dbReference type="GO" id="GO:0005737">
    <property type="term" value="C:cytoplasm"/>
    <property type="evidence" value="ECO:0007669"/>
    <property type="project" value="TreeGrafter"/>
</dbReference>
<keyword evidence="17" id="KW-0675">Receptor</keyword>
<evidence type="ECO:0000256" key="8">
    <source>
        <dbReference type="ARBA" id="ARBA00022763"/>
    </source>
</evidence>
<dbReference type="InterPro" id="IPR029063">
    <property type="entry name" value="SAM-dependent_MTases_sf"/>
</dbReference>
<keyword evidence="4" id="KW-0489">Methyltransferase</keyword>
<evidence type="ECO:0000313" key="16">
    <source>
        <dbReference type="EMBL" id="CAL1141949.1"/>
    </source>
</evidence>
<dbReference type="PANTHER" id="PTHR15822:SF4">
    <property type="entry name" value="TYROSYL-DNA PHOSPHODIESTERASE 2"/>
    <property type="match status" value="1"/>
</dbReference>
<organism evidence="15">
    <name type="scientific">Cladocopium goreaui</name>
    <dbReference type="NCBI Taxonomy" id="2562237"/>
    <lineage>
        <taxon>Eukaryota</taxon>
        <taxon>Sar</taxon>
        <taxon>Alveolata</taxon>
        <taxon>Dinophyceae</taxon>
        <taxon>Suessiales</taxon>
        <taxon>Symbiodiniaceae</taxon>
        <taxon>Cladocopium</taxon>
    </lineage>
</organism>
<dbReference type="GO" id="GO:0004518">
    <property type="term" value="F:nuclease activity"/>
    <property type="evidence" value="ECO:0007669"/>
    <property type="project" value="UniProtKB-KW"/>
</dbReference>
<feature type="region of interest" description="Disordered" evidence="13">
    <location>
        <begin position="1"/>
        <end position="22"/>
    </location>
</feature>
<evidence type="ECO:0000256" key="3">
    <source>
        <dbReference type="ARBA" id="ARBA00004322"/>
    </source>
</evidence>
<dbReference type="Proteomes" id="UP001152797">
    <property type="component" value="Unassembled WGS sequence"/>
</dbReference>
<feature type="region of interest" description="Disordered" evidence="13">
    <location>
        <begin position="801"/>
        <end position="826"/>
    </location>
</feature>
<keyword evidence="5" id="KW-0808">Transferase</keyword>
<evidence type="ECO:0000256" key="10">
    <source>
        <dbReference type="ARBA" id="ARBA00022842"/>
    </source>
</evidence>
<name>A0A9P1CBH1_9DINO</name>
<evidence type="ECO:0000256" key="13">
    <source>
        <dbReference type="SAM" id="MobiDB-lite"/>
    </source>
</evidence>
<evidence type="ECO:0000256" key="5">
    <source>
        <dbReference type="ARBA" id="ARBA00022679"/>
    </source>
</evidence>
<dbReference type="EMBL" id="CAMXCT020001280">
    <property type="protein sequence ID" value="CAL1141949.1"/>
    <property type="molecule type" value="Genomic_DNA"/>
</dbReference>
<feature type="region of interest" description="Disordered" evidence="13">
    <location>
        <begin position="1191"/>
        <end position="1225"/>
    </location>
</feature>
<keyword evidence="18" id="KW-1185">Reference proteome</keyword>
<dbReference type="SUPFAM" id="SSF56219">
    <property type="entry name" value="DNase I-like"/>
    <property type="match status" value="1"/>
</dbReference>
<keyword evidence="10" id="KW-0460">Magnesium</keyword>
<dbReference type="Pfam" id="PF00145">
    <property type="entry name" value="DNA_methylase"/>
    <property type="match status" value="1"/>
</dbReference>
<comment type="cofactor">
    <cofactor evidence="2">
        <name>Mg(2+)</name>
        <dbReference type="ChEBI" id="CHEBI:18420"/>
    </cofactor>
</comment>
<reference evidence="16" key="2">
    <citation type="submission" date="2024-04" db="EMBL/GenBank/DDBJ databases">
        <authorList>
            <person name="Chen Y."/>
            <person name="Shah S."/>
            <person name="Dougan E. K."/>
            <person name="Thang M."/>
            <person name="Chan C."/>
        </authorList>
    </citation>
    <scope>NUCLEOTIDE SEQUENCE [LARGE SCALE GENOMIC DNA]</scope>
</reference>
<dbReference type="OrthoDB" id="9975959at2759"/>
<dbReference type="Gene3D" id="3.40.50.150">
    <property type="entry name" value="Vaccinia Virus protein VP39"/>
    <property type="match status" value="1"/>
</dbReference>
<keyword evidence="9" id="KW-0378">Hydrolase</keyword>
<dbReference type="EMBL" id="CAMXCT010001280">
    <property type="protein sequence ID" value="CAI3988574.1"/>
    <property type="molecule type" value="Genomic_DNA"/>
</dbReference>
<evidence type="ECO:0000313" key="17">
    <source>
        <dbReference type="EMBL" id="CAL4775886.1"/>
    </source>
</evidence>
<comment type="cofactor">
    <cofactor evidence="1">
        <name>Mn(2+)</name>
        <dbReference type="ChEBI" id="CHEBI:29035"/>
    </cofactor>
</comment>
<dbReference type="Pfam" id="PF03372">
    <property type="entry name" value="Exo_endo_phos"/>
    <property type="match status" value="1"/>
</dbReference>
<comment type="caution">
    <text evidence="15">The sequence shown here is derived from an EMBL/GenBank/DDBJ whole genome shotgun (WGS) entry which is preliminary data.</text>
</comment>
<evidence type="ECO:0000256" key="11">
    <source>
        <dbReference type="ARBA" id="ARBA00023204"/>
    </source>
</evidence>
<dbReference type="InterPro" id="IPR001525">
    <property type="entry name" value="C5_MeTfrase"/>
</dbReference>
<evidence type="ECO:0000313" key="18">
    <source>
        <dbReference type="Proteomes" id="UP001152797"/>
    </source>
</evidence>
<dbReference type="InterPro" id="IPR036691">
    <property type="entry name" value="Endo/exonu/phosph_ase_sf"/>
</dbReference>
<feature type="domain" description="Endonuclease/exonuclease/phosphatase" evidence="14">
    <location>
        <begin position="1286"/>
        <end position="1511"/>
    </location>
</feature>
<evidence type="ECO:0000259" key="14">
    <source>
        <dbReference type="Pfam" id="PF03372"/>
    </source>
</evidence>
<dbReference type="InterPro" id="IPR011990">
    <property type="entry name" value="TPR-like_helical_dom_sf"/>
</dbReference>
<keyword evidence="11" id="KW-0234">DNA repair</keyword>
<dbReference type="CDD" id="cd09080">
    <property type="entry name" value="TDP2"/>
    <property type="match status" value="1"/>
</dbReference>
<dbReference type="GO" id="GO:0003697">
    <property type="term" value="F:single-stranded DNA binding"/>
    <property type="evidence" value="ECO:0007669"/>
    <property type="project" value="TreeGrafter"/>
</dbReference>
<sequence>MVVTAGSYKDSTGQWRERGDTRSRAQKALRLEGLKTWHGLAVIGLNFLHGDREKGTPPWPGSQATIAQEQALVRIWDMLKVFFDDKERVGVPRTPLHDWDQEIKDLSISYTGEVVEKAKWVTLEQILPGLPSPAHGGLVNILELVPPDIAEALQHPERLIREDWPEQMPKLRVLCEDAEWDRVVEALFQRNIVQPIDTFVQVGEDHVLNGVFGVPKADKKLPSGEEVLRLIIDLRASNWLLHQLDGDTQTLTGAASFQRIMVSEGEELLVSGEDLVSAFYLFALPACWAPFMALGKSVPGRCVGRPEEEWSFVGLSGLPMGWHSSVGIMQAAHRRIALGSPLRGGAGLSGLAEISRTAVFPDLDEGAGWSIYLDDTTILEKLSAQAVADLEGRPPKEQEQLRCAYEWWGIPTNPQKALVRCQKAERLGALIDGKRGVLRTTTKRSLDLISLGTWIRGQKAIAHGPSNCPVTEELRSEMFVLEVLLPLTQCDLKAAVDPIVTASDACETGAGVCYASRLTRAGEEEVKQILETGEVQGRTAVADPTQLGEEEKVLIIDLFAGIGGLTLSLEKAGVHWCHLGIVEKDPDCRRLLRRTYPGATFHSDMTRFGKKEISDLIKKVPGITGVVVGGGSPCQGLSRLTSKRRHFDDERSSLFFEASRIFREVDEVAAEKKLWVLKMLENVVADPADIREMSRELKMYPPYTYKDEYMVLTPECVLRPLVAEEREILMGYQPGHTSRLLKKPPSSEGERRAAEDMQCSAIGNSFHTNSVACLLDHALATMGLKTRKGAEEIVQSSMARQATRCQATEPPLVEDSEQSQLGREDDSISVGGALKAEEMERRGRSAKLLADELHDEKKLSSLLVSAYVRRQEFRGSDVRLDISALYRPDSFPRGSSTEPHRWIWHRSHSFPFKGGDHINVLELRALVHTFEWRLRNHAFGGCRALHLTDSQVALAVSTKGRSSSQSLNRILRKFAALQIAGGVWPLLAYVESAKNPADGPSREYEKFHQLGPAFGLPPLPVFDDMVAEYVEHLWEEGELLQIKAQDVVIGGGASSAYRAGSSLDQLVTQGRWQHVATARVYLDTGLQVYHQMEAFSGLERARMLLLLAHINHNKPWSETMKTGWVSWGTVTGVKKDSKDSKDASTEQWAASARRLFAELGESRLEAVPGMRKVDPQLQAVRAAAQQRFLAQKASAAPQAPQAPGEAAVAPSPPSGPSSTLPPHLAHLTPEQLNAPIGSLLSDAPPEYRAAKKPRVADPNAIVISKDRTAEIATALAQPAPTELRILTWNIDGLDEVGGGQALAQRMLSIARDIARHRPLAALLQEVIPPALELLSSDKVLGSAYEVVVPQNPPLPYYVAILLDKKRLRRLGEPQTLPFSSSQMGRQLLAVTVELVGGDAGPLLLATAHLESTKDHATERKRQLLQSLRHLRQAVCKTPRAVSAALLGGDLNIRDEEVKAVHKDLGDEAHGFADLWSFCGAPEAERWTWDTTQNSNVGANFACKTRFDRILFISPGVSDAPGVAGLAAAKAKAKAKASPHATATSSGEGWRPRSIRLLGKEKVAGLGRFPSDHWGLLTEWTCGSSAPASAPEKAAKPALGFANLNSSGAVIKQHGNPINAVNETKQLVDAALPLLRAAGPAGDVVGEAVAMHGLACARALSGFYEGAADAGREALQLFRKAKRRRQEAFELQCLAVWSLAMEDWQASRDAAEEAMAIYLEEPGTSSRQAAVLVVLTKACVVCQDFQRAIEGAFVALERFEVAGDPDAQAVAMEMLALGFLQSGDFSQAEPRSSCPRAAKFAEQEARGHDGIEGCPSDVTWEQAGMRQGVTRTRQLKETVSDLVEGNNLDEMRQKKVELEGSLQDLNLDRISLLDQIQQLADAITKMEEKNKKKQAKSGECGEPGEKQGNVAMLDAKEVAATVPAGESHAEG</sequence>
<evidence type="ECO:0000256" key="1">
    <source>
        <dbReference type="ARBA" id="ARBA00001936"/>
    </source>
</evidence>
<accession>A0A9P1CBH1</accession>
<keyword evidence="6" id="KW-0540">Nuclease</keyword>
<reference evidence="15" key="1">
    <citation type="submission" date="2022-10" db="EMBL/GenBank/DDBJ databases">
        <authorList>
            <person name="Chen Y."/>
            <person name="Dougan E. K."/>
            <person name="Chan C."/>
            <person name="Rhodes N."/>
            <person name="Thang M."/>
        </authorList>
    </citation>
    <scope>NUCLEOTIDE SEQUENCE</scope>
</reference>
<feature type="region of interest" description="Disordered" evidence="13">
    <location>
        <begin position="1889"/>
        <end position="1930"/>
    </location>
</feature>
<keyword evidence="8" id="KW-0227">DNA damage</keyword>
<protein>
    <submittedName>
        <fullName evidence="17">Tyrosyl-DNA phosphodiesterase 2 (Tyr-DNA phosphodiesterase 2) (5'-tyrosyl-DNA phosphodiesterase ) (5'-Tyr-DNA phosphodiesterase) (TRAF and TNF receptor-associated protein homolog)</fullName>
    </submittedName>
</protein>
<keyword evidence="12" id="KW-0539">Nucleus</keyword>
<dbReference type="PANTHER" id="PTHR15822">
    <property type="entry name" value="TRAF AND TNF RECEPTOR-ASSOCIATED PROTEIN"/>
    <property type="match status" value="1"/>
</dbReference>
<evidence type="ECO:0000256" key="9">
    <source>
        <dbReference type="ARBA" id="ARBA00022801"/>
    </source>
</evidence>
<evidence type="ECO:0000256" key="6">
    <source>
        <dbReference type="ARBA" id="ARBA00022722"/>
    </source>
</evidence>
<evidence type="ECO:0000313" key="15">
    <source>
        <dbReference type="EMBL" id="CAI3988574.1"/>
    </source>
</evidence>
<proteinExistence type="predicted"/>
<dbReference type="GO" id="GO:0008168">
    <property type="term" value="F:methyltransferase activity"/>
    <property type="evidence" value="ECO:0007669"/>
    <property type="project" value="UniProtKB-KW"/>
</dbReference>
<dbReference type="GO" id="GO:0046872">
    <property type="term" value="F:metal ion binding"/>
    <property type="evidence" value="ECO:0007669"/>
    <property type="project" value="UniProtKB-KW"/>
</dbReference>
<dbReference type="InterPro" id="IPR005135">
    <property type="entry name" value="Endo/exonuclease/phosphatase"/>
</dbReference>
<dbReference type="EMBL" id="CAMXCT030001280">
    <property type="protein sequence ID" value="CAL4775886.1"/>
    <property type="molecule type" value="Genomic_DNA"/>
</dbReference>
<dbReference type="SUPFAM" id="SSF48452">
    <property type="entry name" value="TPR-like"/>
    <property type="match status" value="1"/>
</dbReference>
<dbReference type="GO" id="GO:0070260">
    <property type="term" value="F:5'-tyrosyl-DNA phosphodiesterase activity"/>
    <property type="evidence" value="ECO:0007669"/>
    <property type="project" value="TreeGrafter"/>
</dbReference>
<feature type="compositionally biased region" description="Low complexity" evidence="13">
    <location>
        <begin position="1191"/>
        <end position="1209"/>
    </location>
</feature>
<dbReference type="Gene3D" id="3.60.10.10">
    <property type="entry name" value="Endonuclease/exonuclease/phosphatase"/>
    <property type="match status" value="1"/>
</dbReference>
<dbReference type="InterPro" id="IPR051547">
    <property type="entry name" value="TDP2-like"/>
</dbReference>
<evidence type="ECO:0000256" key="7">
    <source>
        <dbReference type="ARBA" id="ARBA00022723"/>
    </source>
</evidence>
<gene>
    <name evidence="15" type="ORF">C1SCF055_LOCUS15723</name>
</gene>
<dbReference type="Gene3D" id="1.25.40.10">
    <property type="entry name" value="Tetratricopeptide repeat domain"/>
    <property type="match status" value="1"/>
</dbReference>
<comment type="subcellular location">
    <subcellularLocation>
        <location evidence="3">Nucleus</location>
        <location evidence="3">PML body</location>
    </subcellularLocation>
</comment>
<dbReference type="GO" id="GO:0006302">
    <property type="term" value="P:double-strand break repair"/>
    <property type="evidence" value="ECO:0007669"/>
    <property type="project" value="TreeGrafter"/>
</dbReference>
<evidence type="ECO:0000256" key="2">
    <source>
        <dbReference type="ARBA" id="ARBA00001946"/>
    </source>
</evidence>
<evidence type="ECO:0000256" key="4">
    <source>
        <dbReference type="ARBA" id="ARBA00022603"/>
    </source>
</evidence>
<dbReference type="GO" id="GO:0032259">
    <property type="term" value="P:methylation"/>
    <property type="evidence" value="ECO:0007669"/>
    <property type="project" value="UniProtKB-KW"/>
</dbReference>
<evidence type="ECO:0000256" key="12">
    <source>
        <dbReference type="ARBA" id="ARBA00023242"/>
    </source>
</evidence>